<organism evidence="1">
    <name type="scientific">Auxenochlorella protothecoides</name>
    <name type="common">Green microalga</name>
    <name type="synonym">Chlorella protothecoides</name>
    <dbReference type="NCBI Taxonomy" id="3075"/>
    <lineage>
        <taxon>Eukaryota</taxon>
        <taxon>Viridiplantae</taxon>
        <taxon>Chlorophyta</taxon>
        <taxon>core chlorophytes</taxon>
        <taxon>Trebouxiophyceae</taxon>
        <taxon>Chlorellales</taxon>
        <taxon>Chlorellaceae</taxon>
        <taxon>Auxenochlorella</taxon>
    </lineage>
</organism>
<dbReference type="PANTHER" id="PTHR42103">
    <property type="entry name" value="ALPHA/BETA-HYDROLASES SUPERFAMILY PROTEIN"/>
    <property type="match status" value="1"/>
</dbReference>
<sequence>ALQHPARGLGRDMRSDTMGREQVMIKVSSGHSLEGDIYRKTPSLHGVGVLVLHPYAYLGGSMRDPVVTELFGCLCRSSWTSVILRYNQRGVGASTGYRQPRGSGDFQDVLDVLDYLAGTLPPGTNKRLVVVRYSWGCCVAAHALRHPLIAAYVGVSFPLSGLSMILGTKGHFEELGGTRHLPRLLITGSQDQFSGEAQLMQSLTKAGGRLLEDDDSFQVVGTSGAPAPTPGGAAAAPLLLRVWAGADHFWLDQVAAMAEYVNDWLRGTLAAAGAAEDGAAITAFSQAARA</sequence>
<evidence type="ECO:0008006" key="2">
    <source>
        <dbReference type="Google" id="ProtNLM"/>
    </source>
</evidence>
<feature type="non-terminal residue" evidence="1">
    <location>
        <position position="1"/>
    </location>
</feature>
<dbReference type="EMBL" id="GDKF01003203">
    <property type="protein sequence ID" value="JAT75419.1"/>
    <property type="molecule type" value="Transcribed_RNA"/>
</dbReference>
<dbReference type="PANTHER" id="PTHR42103:SF2">
    <property type="entry name" value="AB HYDROLASE-1 DOMAIN-CONTAINING PROTEIN"/>
    <property type="match status" value="1"/>
</dbReference>
<dbReference type="InterPro" id="IPR029058">
    <property type="entry name" value="AB_hydrolase_fold"/>
</dbReference>
<evidence type="ECO:0000313" key="1">
    <source>
        <dbReference type="EMBL" id="JAT75419.1"/>
    </source>
</evidence>
<protein>
    <recommendedName>
        <fullName evidence="2">Serine aminopeptidase S33 domain-containing protein</fullName>
    </recommendedName>
</protein>
<reference evidence="1" key="1">
    <citation type="submission" date="2015-08" db="EMBL/GenBank/DDBJ databases">
        <authorList>
            <person name="Babu N.S."/>
            <person name="Beckwith C.J."/>
            <person name="Beseler K.G."/>
            <person name="Brison A."/>
            <person name="Carone J.V."/>
            <person name="Caskin T.P."/>
            <person name="Diamond M."/>
            <person name="Durham M.E."/>
            <person name="Foxe J.M."/>
            <person name="Go M."/>
            <person name="Henderson B.A."/>
            <person name="Jones I.B."/>
            <person name="McGettigan J.A."/>
            <person name="Micheletti S.J."/>
            <person name="Nasrallah M.E."/>
            <person name="Ortiz D."/>
            <person name="Piller C.R."/>
            <person name="Privatt S.R."/>
            <person name="Schneider S.L."/>
            <person name="Sharp S."/>
            <person name="Smith T.C."/>
            <person name="Stanton J.D."/>
            <person name="Ullery H.E."/>
            <person name="Wilson R.J."/>
            <person name="Serrano M.G."/>
            <person name="Buck G."/>
            <person name="Lee V."/>
            <person name="Wang Y."/>
            <person name="Carvalho R."/>
            <person name="Voegtly L."/>
            <person name="Shi R."/>
            <person name="Duckworth R."/>
            <person name="Johnson A."/>
            <person name="Loviza R."/>
            <person name="Walstead R."/>
            <person name="Shah Z."/>
            <person name="Kiflezghi M."/>
            <person name="Wade K."/>
            <person name="Ball S.L."/>
            <person name="Bradley K.W."/>
            <person name="Asai D.J."/>
            <person name="Bowman C.A."/>
            <person name="Russell D.A."/>
            <person name="Pope W.H."/>
            <person name="Jacobs-Sera D."/>
            <person name="Hendrix R.W."/>
            <person name="Hatfull G.F."/>
        </authorList>
    </citation>
    <scope>NUCLEOTIDE SEQUENCE</scope>
</reference>
<dbReference type="SUPFAM" id="SSF53474">
    <property type="entry name" value="alpha/beta-Hydrolases"/>
    <property type="match status" value="1"/>
</dbReference>
<name>A0A1D2A868_AUXPR</name>
<accession>A0A1D2A868</accession>
<dbReference type="Gene3D" id="3.40.50.1820">
    <property type="entry name" value="alpha/beta hydrolase"/>
    <property type="match status" value="1"/>
</dbReference>
<gene>
    <name evidence="1" type="ORF">g.60489</name>
</gene>
<proteinExistence type="predicted"/>
<dbReference type="AlphaFoldDB" id="A0A1D2A868"/>